<comment type="caution">
    <text evidence="3">The sequence shown here is derived from an EMBL/GenBank/DDBJ whole genome shotgun (WGS) entry which is preliminary data.</text>
</comment>
<evidence type="ECO:0000259" key="2">
    <source>
        <dbReference type="Pfam" id="PF14344"/>
    </source>
</evidence>
<dbReference type="RefSeq" id="WP_341425386.1">
    <property type="nucleotide sequence ID" value="NZ_JBBUTG010000004.1"/>
</dbReference>
<accession>A0ABU9BQ51</accession>
<keyword evidence="4" id="KW-1185">Reference proteome</keyword>
<keyword evidence="1" id="KW-0732">Signal</keyword>
<protein>
    <submittedName>
        <fullName evidence="3">DUF4397 domain-containing protein</fullName>
    </submittedName>
</protein>
<proteinExistence type="predicted"/>
<feature type="signal peptide" evidence="1">
    <location>
        <begin position="1"/>
        <end position="24"/>
    </location>
</feature>
<dbReference type="PROSITE" id="PS51257">
    <property type="entry name" value="PROKAR_LIPOPROTEIN"/>
    <property type="match status" value="1"/>
</dbReference>
<dbReference type="Pfam" id="PF14344">
    <property type="entry name" value="DUF4397"/>
    <property type="match status" value="2"/>
</dbReference>
<evidence type="ECO:0000313" key="4">
    <source>
        <dbReference type="Proteomes" id="UP001371218"/>
    </source>
</evidence>
<reference evidence="3 4" key="1">
    <citation type="submission" date="2024-04" db="EMBL/GenBank/DDBJ databases">
        <title>Novel species of the genus Ideonella isolated from streams.</title>
        <authorList>
            <person name="Lu H."/>
        </authorList>
    </citation>
    <scope>NUCLEOTIDE SEQUENCE [LARGE SCALE GENOMIC DNA]</scope>
    <source>
        <strain evidence="3 4">DXS29W</strain>
    </source>
</reference>
<name>A0ABU9BQ51_9BURK</name>
<feature type="chain" id="PRO_5046355982" evidence="1">
    <location>
        <begin position="25"/>
        <end position="444"/>
    </location>
</feature>
<organism evidence="3 4">
    <name type="scientific">Ideonella lacteola</name>
    <dbReference type="NCBI Taxonomy" id="2984193"/>
    <lineage>
        <taxon>Bacteria</taxon>
        <taxon>Pseudomonadati</taxon>
        <taxon>Pseudomonadota</taxon>
        <taxon>Betaproteobacteria</taxon>
        <taxon>Burkholderiales</taxon>
        <taxon>Sphaerotilaceae</taxon>
        <taxon>Ideonella</taxon>
    </lineage>
</organism>
<feature type="domain" description="DUF4397" evidence="2">
    <location>
        <begin position="256"/>
        <end position="358"/>
    </location>
</feature>
<sequence length="444" mass="45839">MRINKRHLLGLAAALPLAWLTACGGGGDNGNDAKMRLVNASSGYASLDLLVDDEKVASAVNFGTGSSYANVKAGDDIDNVLTAAGSSTELLSQSRQLGSGDKYTLVAYGWEGALKTWLLTDDEDAADSDKTKVGVLNTSADAGEVDVYLTEADADLDASTPIVSSVDAGNQTGFTSVSSGTYRLRVTGTGDTDDLRLDVSGVVLKSKDVMTLVLTPGAGGVLVHAMGVVQDGDVTSYLNTQARVRMVAAVADATVPTFSRVTVNADDSASSDVILGSNVGSFTTKDYVLVNAGSVTLKTSVDGTALADKTVTLAAGSDTTVLVVGKTAGTASVAVIDDDNRLPTSSTKYKIRLIHASPMLMDQNLSMTVDSGDSVSDQAFGTASDFDVRTASDSADIDITSPTQGSVTSLLEQNLTAKGVFTVFVFDRLNNGVAEPQARLSPSR</sequence>
<evidence type="ECO:0000313" key="3">
    <source>
        <dbReference type="EMBL" id="MEK8031020.1"/>
    </source>
</evidence>
<dbReference type="EMBL" id="JBBUTG010000004">
    <property type="protein sequence ID" value="MEK8031020.1"/>
    <property type="molecule type" value="Genomic_DNA"/>
</dbReference>
<gene>
    <name evidence="3" type="ORF">AACH06_09355</name>
</gene>
<dbReference type="Proteomes" id="UP001371218">
    <property type="component" value="Unassembled WGS sequence"/>
</dbReference>
<dbReference type="InterPro" id="IPR025510">
    <property type="entry name" value="DUF4397"/>
</dbReference>
<feature type="domain" description="DUF4397" evidence="2">
    <location>
        <begin position="33"/>
        <end position="148"/>
    </location>
</feature>
<evidence type="ECO:0000256" key="1">
    <source>
        <dbReference type="SAM" id="SignalP"/>
    </source>
</evidence>